<feature type="region of interest" description="Disordered" evidence="3">
    <location>
        <begin position="102"/>
        <end position="126"/>
    </location>
</feature>
<evidence type="ECO:0000259" key="4">
    <source>
        <dbReference type="PROSITE" id="PS50048"/>
    </source>
</evidence>
<feature type="compositionally biased region" description="Polar residues" evidence="3">
    <location>
        <begin position="358"/>
        <end position="369"/>
    </location>
</feature>
<dbReference type="PANTHER" id="PTHR37534:SF9">
    <property type="entry name" value="ZN(II)2CYS6 TRANSCRIPTION FACTOR (EUROFUNG)"/>
    <property type="match status" value="1"/>
</dbReference>
<comment type="caution">
    <text evidence="5">The sequence shown here is derived from an EMBL/GenBank/DDBJ whole genome shotgun (WGS) entry which is preliminary data.</text>
</comment>
<evidence type="ECO:0000256" key="3">
    <source>
        <dbReference type="SAM" id="MobiDB-lite"/>
    </source>
</evidence>
<dbReference type="Pfam" id="PF00172">
    <property type="entry name" value="Zn_clus"/>
    <property type="match status" value="1"/>
</dbReference>
<dbReference type="Gene3D" id="4.10.240.10">
    <property type="entry name" value="Zn(2)-C6 fungal-type DNA-binding domain"/>
    <property type="match status" value="1"/>
</dbReference>
<feature type="region of interest" description="Disordered" evidence="3">
    <location>
        <begin position="354"/>
        <end position="383"/>
    </location>
</feature>
<dbReference type="EMBL" id="QGMK01001659">
    <property type="protein sequence ID" value="TVY65642.1"/>
    <property type="molecule type" value="Genomic_DNA"/>
</dbReference>
<dbReference type="GO" id="GO:0000981">
    <property type="term" value="F:DNA-binding transcription factor activity, RNA polymerase II-specific"/>
    <property type="evidence" value="ECO:0007669"/>
    <property type="project" value="InterPro"/>
</dbReference>
<dbReference type="InterPro" id="IPR001138">
    <property type="entry name" value="Zn2Cys6_DnaBD"/>
</dbReference>
<dbReference type="GO" id="GO:0045944">
    <property type="term" value="P:positive regulation of transcription by RNA polymerase II"/>
    <property type="evidence" value="ECO:0007669"/>
    <property type="project" value="TreeGrafter"/>
</dbReference>
<dbReference type="GO" id="GO:0008270">
    <property type="term" value="F:zinc ion binding"/>
    <property type="evidence" value="ECO:0007669"/>
    <property type="project" value="InterPro"/>
</dbReference>
<evidence type="ECO:0000256" key="2">
    <source>
        <dbReference type="ARBA" id="ARBA00023242"/>
    </source>
</evidence>
<keyword evidence="2" id="KW-0539">Nucleus</keyword>
<dbReference type="SUPFAM" id="SSF57701">
    <property type="entry name" value="Zn2/Cys6 DNA-binding domain"/>
    <property type="match status" value="1"/>
</dbReference>
<dbReference type="OrthoDB" id="5418899at2759"/>
<dbReference type="GO" id="GO:0000976">
    <property type="term" value="F:transcription cis-regulatory region binding"/>
    <property type="evidence" value="ECO:0007669"/>
    <property type="project" value="TreeGrafter"/>
</dbReference>
<comment type="subcellular location">
    <subcellularLocation>
        <location evidence="1">Nucleus</location>
    </subcellularLocation>
</comment>
<evidence type="ECO:0000256" key="1">
    <source>
        <dbReference type="ARBA" id="ARBA00004123"/>
    </source>
</evidence>
<dbReference type="Proteomes" id="UP000469558">
    <property type="component" value="Unassembled WGS sequence"/>
</dbReference>
<gene>
    <name evidence="5" type="primary">moc3_7</name>
    <name evidence="5" type="ORF">LSUE1_G006524</name>
</gene>
<dbReference type="PROSITE" id="PS00463">
    <property type="entry name" value="ZN2_CY6_FUNGAL_1"/>
    <property type="match status" value="1"/>
</dbReference>
<dbReference type="GO" id="GO:0005634">
    <property type="term" value="C:nucleus"/>
    <property type="evidence" value="ECO:0007669"/>
    <property type="project" value="UniProtKB-SubCell"/>
</dbReference>
<dbReference type="InterPro" id="IPR036864">
    <property type="entry name" value="Zn2-C6_fun-type_DNA-bd_sf"/>
</dbReference>
<feature type="domain" description="Zn(2)-C6 fungal-type" evidence="4">
    <location>
        <begin position="6"/>
        <end position="34"/>
    </location>
</feature>
<dbReference type="SMART" id="SM00066">
    <property type="entry name" value="GAL4"/>
    <property type="match status" value="1"/>
</dbReference>
<organism evidence="5 6">
    <name type="scientific">Lachnellula suecica</name>
    <dbReference type="NCBI Taxonomy" id="602035"/>
    <lineage>
        <taxon>Eukaryota</taxon>
        <taxon>Fungi</taxon>
        <taxon>Dikarya</taxon>
        <taxon>Ascomycota</taxon>
        <taxon>Pezizomycotina</taxon>
        <taxon>Leotiomycetes</taxon>
        <taxon>Helotiales</taxon>
        <taxon>Lachnaceae</taxon>
        <taxon>Lachnellula</taxon>
    </lineage>
</organism>
<dbReference type="PROSITE" id="PS50048">
    <property type="entry name" value="ZN2_CY6_FUNGAL_2"/>
    <property type="match status" value="1"/>
</dbReference>
<sequence>MRSRTGCQTCRQRKLKCDESKPICGQCRKGSRECQPSDGVVFRHQQNASMNGAPGTGEVDEGNGKLGGFYAYRNTFDEHNVWVDVPKIVTFHNVLDPFNMEPTPEPEYHPASPPIPAPRIDERPENNSYYNMQFDQASGLEALSAAATSNMQYARPFSAAAQSPLDAITSPHSSNNLNFILNPTGPDGSIGVASPPIDPSLITSHPSPQNDPKPVEDFEVAFLMRHFGETAGQWSNPFPPLVVIFKLSDFTRMDLFDLGCYFAHHVPVQAISNPLLKYSACAYAAKQLGRVGGRKAAIGGLVTRQGDMERYPRPESVDWAYIGAKYYDLAISLLMGELSNSGNQDIPMTPITAADETFSPQASVSSPRTPGNKRRRLSRPASANNADETVAAAAILCVYEFLDNANTAWARHLSGTKSLFDMAEREDMMPVRSPTSPGALSERIKPSRARKATFWNFARQDFLAAFINEGQTRLNTEDIGLWRAAGLLLDDQGFVIPSNSEDSQFPERQLVMREDMISNALIWLMSKIINYLASGDSVDHVFPQNRGSPVGFIGINQMVLLERWKELEKELDIWHKGLPDTFKPCARLPPITDGSVPADSPRATFSEIWYSMSMCASTMQSYHMARTILLINKPHESTARRSTISNRLTSYRSIETEVRHHTHEICGIALGRPEGSVRIHQVQPLFVAGQCLTDNRERRIVLDLLRGVESDLGWATDYRVKKLLKEWNWDQPPT</sequence>
<evidence type="ECO:0000313" key="6">
    <source>
        <dbReference type="Proteomes" id="UP000469558"/>
    </source>
</evidence>
<dbReference type="CDD" id="cd12148">
    <property type="entry name" value="fungal_TF_MHR"/>
    <property type="match status" value="1"/>
</dbReference>
<dbReference type="CDD" id="cd00067">
    <property type="entry name" value="GAL4"/>
    <property type="match status" value="1"/>
</dbReference>
<accession>A0A8T9C1A1</accession>
<dbReference type="AlphaFoldDB" id="A0A8T9C1A1"/>
<protein>
    <submittedName>
        <fullName evidence="5">Transcriptional regulatory protein moc3</fullName>
    </submittedName>
</protein>
<dbReference type="PANTHER" id="PTHR37534">
    <property type="entry name" value="TRANSCRIPTIONAL ACTIVATOR PROTEIN UGA3"/>
    <property type="match status" value="1"/>
</dbReference>
<keyword evidence="6" id="KW-1185">Reference proteome</keyword>
<reference evidence="5 6" key="1">
    <citation type="submission" date="2018-05" db="EMBL/GenBank/DDBJ databases">
        <title>Genome sequencing and assembly of the regulated plant pathogen Lachnellula willkommii and related sister species for the development of diagnostic species identification markers.</title>
        <authorList>
            <person name="Giroux E."/>
            <person name="Bilodeau G."/>
        </authorList>
    </citation>
    <scope>NUCLEOTIDE SEQUENCE [LARGE SCALE GENOMIC DNA]</scope>
    <source>
        <strain evidence="5 6">CBS 268.59</strain>
    </source>
</reference>
<dbReference type="InterPro" id="IPR021858">
    <property type="entry name" value="Fun_TF"/>
</dbReference>
<dbReference type="Pfam" id="PF11951">
    <property type="entry name" value="Fungal_trans_2"/>
    <property type="match status" value="1"/>
</dbReference>
<evidence type="ECO:0000313" key="5">
    <source>
        <dbReference type="EMBL" id="TVY65642.1"/>
    </source>
</evidence>
<proteinExistence type="predicted"/>
<name>A0A8T9C1A1_9HELO</name>